<keyword evidence="2" id="KW-1185">Reference proteome</keyword>
<evidence type="ECO:0000313" key="2">
    <source>
        <dbReference type="Proteomes" id="UP001317870"/>
    </source>
</evidence>
<name>A0ABM8CQF7_9NOCA</name>
<proteinExistence type="predicted"/>
<reference evidence="1 2" key="1">
    <citation type="submission" date="2022-11" db="EMBL/GenBank/DDBJ databases">
        <title>Genome Sequencing of Nocardia sp. ON39_IFM12276 and assembly.</title>
        <authorList>
            <person name="Shimojima M."/>
            <person name="Toyokawa M."/>
            <person name="Uesaka K."/>
        </authorList>
    </citation>
    <scope>NUCLEOTIDE SEQUENCE [LARGE SCALE GENOMIC DNA]</scope>
    <source>
        <strain evidence="1 2">IFM 12276</strain>
    </source>
</reference>
<dbReference type="Pfam" id="PF13376">
    <property type="entry name" value="OmdA"/>
    <property type="match status" value="1"/>
</dbReference>
<evidence type="ECO:0000313" key="1">
    <source>
        <dbReference type="EMBL" id="BDT97134.1"/>
    </source>
</evidence>
<dbReference type="Proteomes" id="UP001317870">
    <property type="component" value="Chromosome"/>
</dbReference>
<accession>A0ABM8CQF7</accession>
<organism evidence="1 2">
    <name type="scientific">Nocardia sputorum</name>
    <dbReference type="NCBI Taxonomy" id="2984338"/>
    <lineage>
        <taxon>Bacteria</taxon>
        <taxon>Bacillati</taxon>
        <taxon>Actinomycetota</taxon>
        <taxon>Actinomycetes</taxon>
        <taxon>Mycobacteriales</taxon>
        <taxon>Nocardiaceae</taxon>
        <taxon>Nocardia</taxon>
    </lineage>
</organism>
<protein>
    <recommendedName>
        <fullName evidence="3">OmdA domain containing protein</fullName>
    </recommendedName>
</protein>
<gene>
    <name evidence="1" type="ORF">IFM12276_01630</name>
</gene>
<evidence type="ECO:0008006" key="3">
    <source>
        <dbReference type="Google" id="ProtNLM"/>
    </source>
</evidence>
<dbReference type="EMBL" id="AP026978">
    <property type="protein sequence ID" value="BDT97134.1"/>
    <property type="molecule type" value="Genomic_DNA"/>
</dbReference>
<sequence>MGQFEETGILTCADVAQWEEWLAANHDHAADVWLKIAKKGAAGRTISNGEALDGALCFGWIDSHRRGLDADHYLQRYSPRRPESPWSQINVGKAEALIAAGRMRTPGFAAIAAARSDGRWQAAYAPQRTAACPDDLTAALSENPCARDTFDQLDRTARYALLLRLMKSRKPAERATQLRRIVAELSG</sequence>